<dbReference type="InterPro" id="IPR031488">
    <property type="entry name" value="Zn_ribbon_mio"/>
</dbReference>
<dbReference type="InterPro" id="IPR037593">
    <property type="entry name" value="MIOS/Sea4"/>
</dbReference>
<dbReference type="Proteomes" id="UP000011096">
    <property type="component" value="Unassembled WGS sequence"/>
</dbReference>
<keyword evidence="2" id="KW-0853">WD repeat</keyword>
<evidence type="ECO:0000259" key="5">
    <source>
        <dbReference type="Pfam" id="PF21719"/>
    </source>
</evidence>
<keyword evidence="7" id="KW-1185">Reference proteome</keyword>
<dbReference type="EMBL" id="ANPB02000004">
    <property type="protein sequence ID" value="KAF4485525.1"/>
    <property type="molecule type" value="Genomic_DNA"/>
</dbReference>
<dbReference type="OrthoDB" id="341486at2759"/>
<sequence>MDRPEPGLIKWSQIPGYDSFIHINLQHRVVQLYEPNGLAQRSKFDYERLSKHDDFPTLTTYDWSPTVPGLLAVGTQTGVVNLLRMDDNSNAYIELGLKMTRTCQAVAFNTEGLLAVGLDRVRMDQCLHIWDVNRLSSMDKSAKGFSKDMHSFTDPAYRLEPSVSVSSVKFFEDNPKTLVVGIKAQGLRIHDLREPNIGVVTFQTKCNNNLAIDYADQNYFASSALDQPGIMIWDRRATSRPVASHSYLGAVDEDELPWGGALRLDRVVDSDDDPSLSESKHSIVRSLRYCRDHRGLLAVLSRTGQLKVLKTNKELTPPDMSLEGSPELLEVHKSYDMDVQYGDSGKKNDRIVSFDWVTLNSAVLQPRLVVLRANGTFEILEQPSYTSDYLYKLTPWQPPHRGLEESGPYHNIMEFEPSQSSDMLGPLFVEEALSDIAIFGPDKVDVQTIVDKTLQARFSAADLNSRLIGNNERSPSALDKFKTVAERMRALRSDLKEKAKELETNGAECSNPEESISSLAQLSLHYDGPVSCRHMHESLLSLTLKAQNLSTESQCLLDHVMLLRAKEKYLFDCNVNRAVVADDPWLRYMWDWIADAEDAAQDGGMKLSPLDLSYMGVCTIWCNDLGQKPSSRLPEASPMPETTLWEKTIGSICKRRKLPKYEGTQTKKPFHRQLCLDICGWGDNAAHEARGATHDPGEDYPTTAHTMAAARALFKGETQEAIRILKTASVTHPELLFVSLALQLIGRSNNKLSKEQLDFDEAVASKTDPYLRAISSLIATGDWFAIANQKSLPLSDRAYVAVRNFDDEQLTKWLHEQVSMAVDTGDVEGIVLTGITDRLVDIFAKYVQKFNDFQTATLVMSICAPRYIDDYRCLAWRNAYRAYLQRHKAFLQRTKFEVESTKKSKRGGRPTIKPPSRQIALRCVYCDAETTLAGQGGPGAGPPPGAPDSRNPLMATSINAGISCPNCGRHLPRCVVCLEVVGVPRSDRPELNGEPESWMAANFPTFCLKCEHVLHLDHARQWFTRHVECPVPECRCRCNFRANPELSYH</sequence>
<dbReference type="Pfam" id="PF21719">
    <property type="entry name" value="MIOS_a-sol"/>
    <property type="match status" value="1"/>
</dbReference>
<protein>
    <submittedName>
        <fullName evidence="6">SEH-associated protein 4</fullName>
    </submittedName>
</protein>
<reference evidence="6 7" key="1">
    <citation type="submission" date="2012-08" db="EMBL/GenBank/DDBJ databases">
        <authorList>
            <person name="Gan P.H.P."/>
            <person name="Ikeda K."/>
            <person name="Irieda H."/>
            <person name="Narusaka M."/>
            <person name="O'Connell R.J."/>
            <person name="Narusaka Y."/>
            <person name="Takano Y."/>
            <person name="Kubo Y."/>
            <person name="Shirasu K."/>
        </authorList>
    </citation>
    <scope>NUCLEOTIDE SEQUENCE [LARGE SCALE GENOMIC DNA]</scope>
    <source>
        <strain evidence="6 7">Nara gc5</strain>
    </source>
</reference>
<dbReference type="PANTHER" id="PTHR16453">
    <property type="entry name" value="WD40 DOMAIN-CONTAINING PROTEIN MIO FAMILY MEMBER"/>
    <property type="match status" value="1"/>
</dbReference>
<dbReference type="GeneID" id="43618297"/>
<dbReference type="Pfam" id="PF17034">
    <property type="entry name" value="zinc_ribbon_16"/>
    <property type="match status" value="1"/>
</dbReference>
<name>A0A7J6J732_COLFN</name>
<comment type="similarity">
    <text evidence="1">Belongs to the WD repeat mio family.</text>
</comment>
<dbReference type="SUPFAM" id="SSF50978">
    <property type="entry name" value="WD40 repeat-like"/>
    <property type="match status" value="1"/>
</dbReference>
<dbReference type="InterPro" id="IPR036322">
    <property type="entry name" value="WD40_repeat_dom_sf"/>
</dbReference>
<keyword evidence="3" id="KW-0677">Repeat</keyword>
<dbReference type="InParanoid" id="A0A7J6J732"/>
<dbReference type="FunCoup" id="A0A7J6J732">
    <property type="interactions" value="714"/>
</dbReference>
<dbReference type="RefSeq" id="XP_031886592.1">
    <property type="nucleotide sequence ID" value="XM_032034282.1"/>
</dbReference>
<dbReference type="GO" id="GO:0005737">
    <property type="term" value="C:cytoplasm"/>
    <property type="evidence" value="ECO:0007669"/>
    <property type="project" value="TreeGrafter"/>
</dbReference>
<evidence type="ECO:0000256" key="3">
    <source>
        <dbReference type="ARBA" id="ARBA00022737"/>
    </source>
</evidence>
<evidence type="ECO:0000313" key="6">
    <source>
        <dbReference type="EMBL" id="KAF4485525.1"/>
    </source>
</evidence>
<reference evidence="6 7" key="2">
    <citation type="submission" date="2020-04" db="EMBL/GenBank/DDBJ databases">
        <title>Genome sequencing and assembly of multiple isolates from the Colletotrichum gloeosporioides species complex.</title>
        <authorList>
            <person name="Gan P."/>
            <person name="Shirasu K."/>
        </authorList>
    </citation>
    <scope>NUCLEOTIDE SEQUENCE [LARGE SCALE GENOMIC DNA]</scope>
    <source>
        <strain evidence="6 7">Nara gc5</strain>
    </source>
</reference>
<dbReference type="PANTHER" id="PTHR16453:SF9">
    <property type="entry name" value="GATOR COMPLEX PROTEIN MIOS"/>
    <property type="match status" value="1"/>
</dbReference>
<dbReference type="FunFam" id="2.130.10.10:FF:001167">
    <property type="entry name" value="Uncharacterized protein"/>
    <property type="match status" value="1"/>
</dbReference>
<comment type="caution">
    <text evidence="6">The sequence shown here is derived from an EMBL/GenBank/DDBJ whole genome shotgun (WGS) entry which is preliminary data.</text>
</comment>
<dbReference type="InterPro" id="IPR049092">
    <property type="entry name" value="MIOS_a-sol"/>
</dbReference>
<dbReference type="InterPro" id="IPR015943">
    <property type="entry name" value="WD40/YVTN_repeat-like_dom_sf"/>
</dbReference>
<gene>
    <name evidence="6" type="primary">SEA4</name>
    <name evidence="6" type="ORF">CGGC5_v007585</name>
</gene>
<accession>A0A7J6J732</accession>
<feature type="domain" description="MIOS-like alpha-solenoid" evidence="5">
    <location>
        <begin position="563"/>
        <end position="801"/>
    </location>
</feature>
<evidence type="ECO:0000256" key="1">
    <source>
        <dbReference type="ARBA" id="ARBA00009713"/>
    </source>
</evidence>
<dbReference type="AlphaFoldDB" id="A0A7J6J732"/>
<evidence type="ECO:0000313" key="7">
    <source>
        <dbReference type="Proteomes" id="UP000011096"/>
    </source>
</evidence>
<dbReference type="GO" id="GO:1904263">
    <property type="term" value="P:positive regulation of TORC1 signaling"/>
    <property type="evidence" value="ECO:0007669"/>
    <property type="project" value="TreeGrafter"/>
</dbReference>
<dbReference type="Gene3D" id="2.130.10.10">
    <property type="entry name" value="YVTN repeat-like/Quinoprotein amine dehydrogenase"/>
    <property type="match status" value="1"/>
</dbReference>
<feature type="domain" description="GATOR2 complex protein MIO zinc-ribbon like" evidence="4">
    <location>
        <begin position="962"/>
        <end position="1039"/>
    </location>
</feature>
<proteinExistence type="inferred from homology"/>
<evidence type="ECO:0000256" key="2">
    <source>
        <dbReference type="ARBA" id="ARBA00022574"/>
    </source>
</evidence>
<evidence type="ECO:0000259" key="4">
    <source>
        <dbReference type="Pfam" id="PF17034"/>
    </source>
</evidence>
<organism evidence="6 7">
    <name type="scientific">Colletotrichum fructicola (strain Nara gc5)</name>
    <name type="common">Anthracnose fungus</name>
    <name type="synonym">Colletotrichum gloeosporioides (strain Nara gc5)</name>
    <dbReference type="NCBI Taxonomy" id="1213859"/>
    <lineage>
        <taxon>Eukaryota</taxon>
        <taxon>Fungi</taxon>
        <taxon>Dikarya</taxon>
        <taxon>Ascomycota</taxon>
        <taxon>Pezizomycotina</taxon>
        <taxon>Sordariomycetes</taxon>
        <taxon>Hypocreomycetidae</taxon>
        <taxon>Glomerellales</taxon>
        <taxon>Glomerellaceae</taxon>
        <taxon>Colletotrichum</taxon>
        <taxon>Colletotrichum gloeosporioides species complex</taxon>
    </lineage>
</organism>